<dbReference type="Proteomes" id="UP000092460">
    <property type="component" value="Unassembled WGS sequence"/>
</dbReference>
<proteinExistence type="predicted"/>
<dbReference type="AlphaFoldDB" id="A0A1B0BX91"/>
<organism evidence="1 2">
    <name type="scientific">Glossina palpalis gambiensis</name>
    <dbReference type="NCBI Taxonomy" id="67801"/>
    <lineage>
        <taxon>Eukaryota</taxon>
        <taxon>Metazoa</taxon>
        <taxon>Ecdysozoa</taxon>
        <taxon>Arthropoda</taxon>
        <taxon>Hexapoda</taxon>
        <taxon>Insecta</taxon>
        <taxon>Pterygota</taxon>
        <taxon>Neoptera</taxon>
        <taxon>Endopterygota</taxon>
        <taxon>Diptera</taxon>
        <taxon>Brachycera</taxon>
        <taxon>Muscomorpha</taxon>
        <taxon>Hippoboscoidea</taxon>
        <taxon>Glossinidae</taxon>
        <taxon>Glossina</taxon>
    </lineage>
</organism>
<sequence>MQTINSFAPINLQAVGESHIKLKLVANKHIKIMLQNHEFYSSIYAYSKVPNDSLHAKCNFLRVKLDLEGFKITRK</sequence>
<protein>
    <submittedName>
        <fullName evidence="1">Uncharacterized protein</fullName>
    </submittedName>
</protein>
<evidence type="ECO:0000313" key="1">
    <source>
        <dbReference type="EnsemblMetazoa" id="GPPI043276-PA"/>
    </source>
</evidence>
<keyword evidence="2" id="KW-1185">Reference proteome</keyword>
<name>A0A1B0BX91_9MUSC</name>
<dbReference type="EMBL" id="JXJN01022121">
    <property type="status" value="NOT_ANNOTATED_CDS"/>
    <property type="molecule type" value="Genomic_DNA"/>
</dbReference>
<dbReference type="EnsemblMetazoa" id="GPPI043276-RA">
    <property type="protein sequence ID" value="GPPI043276-PA"/>
    <property type="gene ID" value="GPPI043276"/>
</dbReference>
<reference evidence="1" key="2">
    <citation type="submission" date="2020-05" db="UniProtKB">
        <authorList>
            <consortium name="EnsemblMetazoa"/>
        </authorList>
    </citation>
    <scope>IDENTIFICATION</scope>
    <source>
        <strain evidence="1">IAEA</strain>
    </source>
</reference>
<dbReference type="VEuPathDB" id="VectorBase:GPPI043276"/>
<accession>A0A1B0BX91</accession>
<evidence type="ECO:0000313" key="2">
    <source>
        <dbReference type="Proteomes" id="UP000092460"/>
    </source>
</evidence>
<reference evidence="2" key="1">
    <citation type="submission" date="2015-01" db="EMBL/GenBank/DDBJ databases">
        <authorList>
            <person name="Aksoy S."/>
            <person name="Warren W."/>
            <person name="Wilson R.K."/>
        </authorList>
    </citation>
    <scope>NUCLEOTIDE SEQUENCE [LARGE SCALE GENOMIC DNA]</scope>
    <source>
        <strain evidence="2">IAEA</strain>
    </source>
</reference>